<reference evidence="7" key="1">
    <citation type="journal article" date="2020" name="mSystems">
        <title>Genome- and Community-Level Interaction Insights into Carbon Utilization and Element Cycling Functions of Hydrothermarchaeota in Hydrothermal Sediment.</title>
        <authorList>
            <person name="Zhou Z."/>
            <person name="Liu Y."/>
            <person name="Xu W."/>
            <person name="Pan J."/>
            <person name="Luo Z.H."/>
            <person name="Li M."/>
        </authorList>
    </citation>
    <scope>NUCLEOTIDE SEQUENCE [LARGE SCALE GENOMIC DNA]</scope>
    <source>
        <strain evidence="7">SpSt-885</strain>
    </source>
</reference>
<dbReference type="EC" id="4.1.2.4" evidence="6"/>
<proteinExistence type="inferred from homology"/>
<protein>
    <recommendedName>
        <fullName evidence="6">Deoxyribose-phosphate aldolase</fullName>
        <shortName evidence="6">DERA</shortName>
        <ecNumber evidence="6">4.1.2.4</ecNumber>
    </recommendedName>
    <alternativeName>
        <fullName evidence="6">2-deoxy-D-ribose 5-phosphate aldolase</fullName>
    </alternativeName>
    <alternativeName>
        <fullName evidence="6">Phosphodeoxyriboaldolase</fullName>
        <shortName evidence="6">Deoxyriboaldolase</shortName>
    </alternativeName>
</protein>
<dbReference type="HAMAP" id="MF_00114">
    <property type="entry name" value="DeoC_type1"/>
    <property type="match status" value="1"/>
</dbReference>
<dbReference type="PANTHER" id="PTHR10889:SF1">
    <property type="entry name" value="DEOXYRIBOSE-PHOSPHATE ALDOLASE"/>
    <property type="match status" value="1"/>
</dbReference>
<evidence type="ECO:0000256" key="1">
    <source>
        <dbReference type="ARBA" id="ARBA00010936"/>
    </source>
</evidence>
<dbReference type="GO" id="GO:0004139">
    <property type="term" value="F:deoxyribose-phosphate aldolase activity"/>
    <property type="evidence" value="ECO:0007669"/>
    <property type="project" value="UniProtKB-UniRule"/>
</dbReference>
<dbReference type="InterPro" id="IPR002915">
    <property type="entry name" value="DeoC/FbaB/LacD_aldolase"/>
</dbReference>
<dbReference type="SMART" id="SM01133">
    <property type="entry name" value="DeoC"/>
    <property type="match status" value="1"/>
</dbReference>
<dbReference type="GO" id="GO:0005737">
    <property type="term" value="C:cytoplasm"/>
    <property type="evidence" value="ECO:0007669"/>
    <property type="project" value="UniProtKB-SubCell"/>
</dbReference>
<dbReference type="EMBL" id="DTLS01000080">
    <property type="protein sequence ID" value="HGZ60141.1"/>
    <property type="molecule type" value="Genomic_DNA"/>
</dbReference>
<evidence type="ECO:0000256" key="3">
    <source>
        <dbReference type="ARBA" id="ARBA00023239"/>
    </source>
</evidence>
<sequence length="246" mass="26201">MSPRKERRGNKRMILDLGRVPRSQEELARKIDHTALKPEEGVSGLIKAAEETESFGFRALVIPPWAVKEISGITKAKIATVISFPLGHDPMELKKKQIEIAVSDGAFEVDVVINIMAALSGRLDYLRKEIFELTSFAHDLGAGIKFIIETGSLNPDLISEVSALIAEAGGDFVKTSTGFGPRGASVEDVVIIRKAIGEGHGIKASGGIRTGIQAALLFAAGADILGASSSVKILREYPKALSSLLG</sequence>
<dbReference type="InterPro" id="IPR028581">
    <property type="entry name" value="DeoC_typeI"/>
</dbReference>
<keyword evidence="4 6" id="KW-0704">Schiff base</keyword>
<feature type="active site" description="Proton donor/acceptor" evidence="6">
    <location>
        <position position="110"/>
    </location>
</feature>
<dbReference type="UniPathway" id="UPA00002">
    <property type="reaction ID" value="UER00468"/>
</dbReference>
<dbReference type="GO" id="GO:0006018">
    <property type="term" value="P:2-deoxyribose 1-phosphate catabolic process"/>
    <property type="evidence" value="ECO:0007669"/>
    <property type="project" value="UniProtKB-UniRule"/>
</dbReference>
<dbReference type="SUPFAM" id="SSF51569">
    <property type="entry name" value="Aldolase"/>
    <property type="match status" value="1"/>
</dbReference>
<evidence type="ECO:0000256" key="2">
    <source>
        <dbReference type="ARBA" id="ARBA00022490"/>
    </source>
</evidence>
<dbReference type="CDD" id="cd00959">
    <property type="entry name" value="DeoC"/>
    <property type="match status" value="1"/>
</dbReference>
<dbReference type="GO" id="GO:0009264">
    <property type="term" value="P:deoxyribonucleotide catabolic process"/>
    <property type="evidence" value="ECO:0007669"/>
    <property type="project" value="UniProtKB-UniRule"/>
</dbReference>
<gene>
    <name evidence="6 7" type="primary">deoC</name>
    <name evidence="7" type="ORF">ENW83_02905</name>
</gene>
<evidence type="ECO:0000313" key="7">
    <source>
        <dbReference type="EMBL" id="HGZ60141.1"/>
    </source>
</evidence>
<name>A0A7J3SKI6_9CREN</name>
<organism evidence="7">
    <name type="scientific">Fervidicoccus fontis</name>
    <dbReference type="NCBI Taxonomy" id="683846"/>
    <lineage>
        <taxon>Archaea</taxon>
        <taxon>Thermoproteota</taxon>
        <taxon>Thermoprotei</taxon>
        <taxon>Fervidicoccales</taxon>
        <taxon>Fervidicoccaceae</taxon>
        <taxon>Fervidicoccus</taxon>
    </lineage>
</organism>
<dbReference type="Pfam" id="PF01791">
    <property type="entry name" value="DeoC"/>
    <property type="match status" value="1"/>
</dbReference>
<dbReference type="InterPro" id="IPR013785">
    <property type="entry name" value="Aldolase_TIM"/>
</dbReference>
<dbReference type="InterPro" id="IPR011343">
    <property type="entry name" value="DeoC"/>
</dbReference>
<dbReference type="PIRSF" id="PIRSF001357">
    <property type="entry name" value="DeoC"/>
    <property type="match status" value="1"/>
</dbReference>
<comment type="similarity">
    <text evidence="1 6">Belongs to the DeoC/FbaB aldolase family. DeoC type 1 subfamily.</text>
</comment>
<dbReference type="NCBIfam" id="TIGR00126">
    <property type="entry name" value="deoC"/>
    <property type="match status" value="1"/>
</dbReference>
<comment type="pathway">
    <text evidence="6">Carbohydrate degradation; 2-deoxy-D-ribose 1-phosphate degradation; D-glyceraldehyde 3-phosphate and acetaldehyde from 2-deoxy-alpha-D-ribose 1-phosphate: step 2/2.</text>
</comment>
<evidence type="ECO:0000256" key="5">
    <source>
        <dbReference type="ARBA" id="ARBA00048791"/>
    </source>
</evidence>
<dbReference type="Gene3D" id="3.20.20.70">
    <property type="entry name" value="Aldolase class I"/>
    <property type="match status" value="1"/>
</dbReference>
<comment type="function">
    <text evidence="6">Catalyzes a reversible aldol reaction between acetaldehyde and D-glyceraldehyde 3-phosphate to generate 2-deoxy-D-ribose 5-phosphate.</text>
</comment>
<comment type="subcellular location">
    <subcellularLocation>
        <location evidence="6">Cytoplasm</location>
    </subcellularLocation>
</comment>
<feature type="active site" description="Proton donor/acceptor" evidence="6">
    <location>
        <position position="203"/>
    </location>
</feature>
<evidence type="ECO:0000256" key="6">
    <source>
        <dbReference type="HAMAP-Rule" id="MF_00114"/>
    </source>
</evidence>
<dbReference type="AlphaFoldDB" id="A0A7J3SKI6"/>
<dbReference type="GO" id="GO:0016052">
    <property type="term" value="P:carbohydrate catabolic process"/>
    <property type="evidence" value="ECO:0007669"/>
    <property type="project" value="TreeGrafter"/>
</dbReference>
<evidence type="ECO:0000256" key="4">
    <source>
        <dbReference type="ARBA" id="ARBA00023270"/>
    </source>
</evidence>
<accession>A0A7J3SKI6</accession>
<comment type="catalytic activity">
    <reaction evidence="5 6">
        <text>2-deoxy-D-ribose 5-phosphate = D-glyceraldehyde 3-phosphate + acetaldehyde</text>
        <dbReference type="Rhea" id="RHEA:12821"/>
        <dbReference type="ChEBI" id="CHEBI:15343"/>
        <dbReference type="ChEBI" id="CHEBI:59776"/>
        <dbReference type="ChEBI" id="CHEBI:62877"/>
        <dbReference type="EC" id="4.1.2.4"/>
    </reaction>
</comment>
<comment type="caution">
    <text evidence="7">The sequence shown here is derived from an EMBL/GenBank/DDBJ whole genome shotgun (WGS) entry which is preliminary data.</text>
</comment>
<dbReference type="PANTHER" id="PTHR10889">
    <property type="entry name" value="DEOXYRIBOSE-PHOSPHATE ALDOLASE"/>
    <property type="match status" value="1"/>
</dbReference>
<keyword evidence="2 6" id="KW-0963">Cytoplasm</keyword>
<keyword evidence="3 6" id="KW-0456">Lyase</keyword>
<feature type="active site" description="Schiff-base intermediate with acetaldehyde" evidence="6">
    <location>
        <position position="174"/>
    </location>
</feature>